<evidence type="ECO:0000256" key="5">
    <source>
        <dbReference type="ARBA" id="ARBA00022679"/>
    </source>
</evidence>
<proteinExistence type="predicted"/>
<dbReference type="GO" id="GO:0005524">
    <property type="term" value="F:ATP binding"/>
    <property type="evidence" value="ECO:0007669"/>
    <property type="project" value="UniProtKB-KW"/>
</dbReference>
<evidence type="ECO:0000256" key="10">
    <source>
        <dbReference type="ARBA" id="ARBA00023242"/>
    </source>
</evidence>
<protein>
    <recommendedName>
        <fullName evidence="11">Ubiquitin-conjugating enzyme E2 Z</fullName>
        <ecNumber evidence="3">2.3.2.23</ecNumber>
    </recommendedName>
    <alternativeName>
        <fullName evidence="12">E2 ubiquitin-conjugating enzyme Z</fullName>
    </alternativeName>
    <alternativeName>
        <fullName evidence="14">Ubiquitin carrier protein Z</fullName>
    </alternativeName>
    <alternativeName>
        <fullName evidence="13">Ubiquitin-protein ligase Z</fullName>
    </alternativeName>
</protein>
<evidence type="ECO:0000256" key="9">
    <source>
        <dbReference type="ARBA" id="ARBA00022840"/>
    </source>
</evidence>
<keyword evidence="5" id="KW-0808">Transferase</keyword>
<accession>A0A9D4Q9Z3</accession>
<evidence type="ECO:0000256" key="6">
    <source>
        <dbReference type="ARBA" id="ARBA00022703"/>
    </source>
</evidence>
<evidence type="ECO:0000256" key="13">
    <source>
        <dbReference type="ARBA" id="ARBA00042316"/>
    </source>
</evidence>
<dbReference type="Gene3D" id="3.10.110.10">
    <property type="entry name" value="Ubiquitin Conjugating Enzyme"/>
    <property type="match status" value="1"/>
</dbReference>
<comment type="caution">
    <text evidence="16">The sequence shown here is derived from an EMBL/GenBank/DDBJ whole genome shotgun (WGS) entry which is preliminary data.</text>
</comment>
<dbReference type="EC" id="2.3.2.23" evidence="3"/>
<dbReference type="PANTHER" id="PTHR46116:SF26">
    <property type="entry name" value="UBIQUITIN-CONJUGATING ENZYME E2 Z"/>
    <property type="match status" value="1"/>
</dbReference>
<reference evidence="16" key="2">
    <citation type="submission" date="2021-09" db="EMBL/GenBank/DDBJ databases">
        <authorList>
            <person name="Jia N."/>
            <person name="Wang J."/>
            <person name="Shi W."/>
            <person name="Du L."/>
            <person name="Sun Y."/>
            <person name="Zhan W."/>
            <person name="Jiang J."/>
            <person name="Wang Q."/>
            <person name="Zhang B."/>
            <person name="Ji P."/>
            <person name="Sakyi L.B."/>
            <person name="Cui X."/>
            <person name="Yuan T."/>
            <person name="Jiang B."/>
            <person name="Yang W."/>
            <person name="Lam T.T.-Y."/>
            <person name="Chang Q."/>
            <person name="Ding S."/>
            <person name="Wang X."/>
            <person name="Zhu J."/>
            <person name="Ruan X."/>
            <person name="Zhao L."/>
            <person name="Wei J."/>
            <person name="Que T."/>
            <person name="Du C."/>
            <person name="Cheng J."/>
            <person name="Dai P."/>
            <person name="Han X."/>
            <person name="Huang E."/>
            <person name="Gao Y."/>
            <person name="Liu J."/>
            <person name="Shao H."/>
            <person name="Ye R."/>
            <person name="Li L."/>
            <person name="Wei W."/>
            <person name="Wang X."/>
            <person name="Wang C."/>
            <person name="Huo Q."/>
            <person name="Li W."/>
            <person name="Guo W."/>
            <person name="Chen H."/>
            <person name="Chen S."/>
            <person name="Zhou L."/>
            <person name="Zhou L."/>
            <person name="Ni X."/>
            <person name="Tian J."/>
            <person name="Zhou Y."/>
            <person name="Sheng Y."/>
            <person name="Liu T."/>
            <person name="Pan Y."/>
            <person name="Xia L."/>
            <person name="Li J."/>
            <person name="Zhao F."/>
            <person name="Cao W."/>
        </authorList>
    </citation>
    <scope>NUCLEOTIDE SEQUENCE</scope>
    <source>
        <strain evidence="16">Rsan-2018</strain>
        <tissue evidence="16">Larvae</tissue>
    </source>
</reference>
<keyword evidence="8" id="KW-0833">Ubl conjugation pathway</keyword>
<organism evidence="16 17">
    <name type="scientific">Rhipicephalus sanguineus</name>
    <name type="common">Brown dog tick</name>
    <name type="synonym">Ixodes sanguineus</name>
    <dbReference type="NCBI Taxonomy" id="34632"/>
    <lineage>
        <taxon>Eukaryota</taxon>
        <taxon>Metazoa</taxon>
        <taxon>Ecdysozoa</taxon>
        <taxon>Arthropoda</taxon>
        <taxon>Chelicerata</taxon>
        <taxon>Arachnida</taxon>
        <taxon>Acari</taxon>
        <taxon>Parasitiformes</taxon>
        <taxon>Ixodida</taxon>
        <taxon>Ixodoidea</taxon>
        <taxon>Ixodidae</taxon>
        <taxon>Rhipicephalinae</taxon>
        <taxon>Rhipicephalus</taxon>
        <taxon>Rhipicephalus</taxon>
    </lineage>
</organism>
<keyword evidence="10" id="KW-0539">Nucleus</keyword>
<keyword evidence="4" id="KW-0963">Cytoplasm</keyword>
<dbReference type="GO" id="GO:0061631">
    <property type="term" value="F:ubiquitin conjugating enzyme activity"/>
    <property type="evidence" value="ECO:0007669"/>
    <property type="project" value="UniProtKB-EC"/>
</dbReference>
<keyword evidence="6" id="KW-0053">Apoptosis</keyword>
<dbReference type="EMBL" id="JABSTV010001247">
    <property type="protein sequence ID" value="KAH7971783.1"/>
    <property type="molecule type" value="Genomic_DNA"/>
</dbReference>
<dbReference type="GO" id="GO:0005634">
    <property type="term" value="C:nucleus"/>
    <property type="evidence" value="ECO:0007669"/>
    <property type="project" value="UniProtKB-SubCell"/>
</dbReference>
<dbReference type="PROSITE" id="PS50127">
    <property type="entry name" value="UBC_2"/>
    <property type="match status" value="1"/>
</dbReference>
<dbReference type="PROSITE" id="PS00210">
    <property type="entry name" value="HEMOCYANIN_2"/>
    <property type="match status" value="1"/>
</dbReference>
<gene>
    <name evidence="16" type="ORF">HPB52_002782</name>
</gene>
<name>A0A9D4Q9Z3_RHISA</name>
<evidence type="ECO:0000313" key="16">
    <source>
        <dbReference type="EMBL" id="KAH7971783.1"/>
    </source>
</evidence>
<evidence type="ECO:0000256" key="4">
    <source>
        <dbReference type="ARBA" id="ARBA00022490"/>
    </source>
</evidence>
<comment type="subcellular location">
    <subcellularLocation>
        <location evidence="2">Cytoplasm</location>
    </subcellularLocation>
    <subcellularLocation>
        <location evidence="1">Nucleus</location>
    </subcellularLocation>
</comment>
<evidence type="ECO:0000256" key="8">
    <source>
        <dbReference type="ARBA" id="ARBA00022786"/>
    </source>
</evidence>
<dbReference type="VEuPathDB" id="VectorBase:RSAN_036711"/>
<dbReference type="InterPro" id="IPR013788">
    <property type="entry name" value="Hemocyanin/hexamerin"/>
</dbReference>
<dbReference type="GO" id="GO:0004869">
    <property type="term" value="F:cysteine-type endopeptidase inhibitor activity"/>
    <property type="evidence" value="ECO:0007669"/>
    <property type="project" value="TreeGrafter"/>
</dbReference>
<dbReference type="CDD" id="cd23809">
    <property type="entry name" value="UBCc_UBE2Z"/>
    <property type="match status" value="1"/>
</dbReference>
<evidence type="ECO:0000256" key="14">
    <source>
        <dbReference type="ARBA" id="ARBA00042401"/>
    </source>
</evidence>
<dbReference type="SMART" id="SM00212">
    <property type="entry name" value="UBCc"/>
    <property type="match status" value="1"/>
</dbReference>
<evidence type="ECO:0000256" key="2">
    <source>
        <dbReference type="ARBA" id="ARBA00004496"/>
    </source>
</evidence>
<dbReference type="GO" id="GO:0043066">
    <property type="term" value="P:negative regulation of apoptotic process"/>
    <property type="evidence" value="ECO:0007669"/>
    <property type="project" value="TreeGrafter"/>
</dbReference>
<evidence type="ECO:0000256" key="11">
    <source>
        <dbReference type="ARBA" id="ARBA00039894"/>
    </source>
</evidence>
<feature type="domain" description="UBC core" evidence="15">
    <location>
        <begin position="134"/>
        <end position="300"/>
    </location>
</feature>
<dbReference type="PANTHER" id="PTHR46116">
    <property type="entry name" value="(E3-INDEPENDENT) E2 UBIQUITIN-CONJUGATING ENZYME"/>
    <property type="match status" value="1"/>
</dbReference>
<dbReference type="Pfam" id="PF00179">
    <property type="entry name" value="UQ_con"/>
    <property type="match status" value="1"/>
</dbReference>
<dbReference type="InterPro" id="IPR000608">
    <property type="entry name" value="UBC"/>
</dbReference>
<dbReference type="InterPro" id="IPR016135">
    <property type="entry name" value="UBQ-conjugating_enzyme/RWD"/>
</dbReference>
<evidence type="ECO:0000259" key="15">
    <source>
        <dbReference type="PROSITE" id="PS50127"/>
    </source>
</evidence>
<reference evidence="16" key="1">
    <citation type="journal article" date="2020" name="Cell">
        <title>Large-Scale Comparative Analyses of Tick Genomes Elucidate Their Genetic Diversity and Vector Capacities.</title>
        <authorList>
            <consortium name="Tick Genome and Microbiome Consortium (TIGMIC)"/>
            <person name="Jia N."/>
            <person name="Wang J."/>
            <person name="Shi W."/>
            <person name="Du L."/>
            <person name="Sun Y."/>
            <person name="Zhan W."/>
            <person name="Jiang J.F."/>
            <person name="Wang Q."/>
            <person name="Zhang B."/>
            <person name="Ji P."/>
            <person name="Bell-Sakyi L."/>
            <person name="Cui X.M."/>
            <person name="Yuan T.T."/>
            <person name="Jiang B.G."/>
            <person name="Yang W.F."/>
            <person name="Lam T.T."/>
            <person name="Chang Q.C."/>
            <person name="Ding S.J."/>
            <person name="Wang X.J."/>
            <person name="Zhu J.G."/>
            <person name="Ruan X.D."/>
            <person name="Zhao L."/>
            <person name="Wei J.T."/>
            <person name="Ye R.Z."/>
            <person name="Que T.C."/>
            <person name="Du C.H."/>
            <person name="Zhou Y.H."/>
            <person name="Cheng J.X."/>
            <person name="Dai P.F."/>
            <person name="Guo W.B."/>
            <person name="Han X.H."/>
            <person name="Huang E.J."/>
            <person name="Li L.F."/>
            <person name="Wei W."/>
            <person name="Gao Y.C."/>
            <person name="Liu J.Z."/>
            <person name="Shao H.Z."/>
            <person name="Wang X."/>
            <person name="Wang C.C."/>
            <person name="Yang T.C."/>
            <person name="Huo Q.B."/>
            <person name="Li W."/>
            <person name="Chen H.Y."/>
            <person name="Chen S.E."/>
            <person name="Zhou L.G."/>
            <person name="Ni X.B."/>
            <person name="Tian J.H."/>
            <person name="Sheng Y."/>
            <person name="Liu T."/>
            <person name="Pan Y.S."/>
            <person name="Xia L.Y."/>
            <person name="Li J."/>
            <person name="Zhao F."/>
            <person name="Cao W.C."/>
        </authorList>
    </citation>
    <scope>NUCLEOTIDE SEQUENCE</scope>
    <source>
        <strain evidence="16">Rsan-2018</strain>
    </source>
</reference>
<dbReference type="AlphaFoldDB" id="A0A9D4Q9Z3"/>
<dbReference type="SUPFAM" id="SSF54495">
    <property type="entry name" value="UBC-like"/>
    <property type="match status" value="1"/>
</dbReference>
<dbReference type="Proteomes" id="UP000821837">
    <property type="component" value="Chromosome 11"/>
</dbReference>
<evidence type="ECO:0000256" key="12">
    <source>
        <dbReference type="ARBA" id="ARBA00041798"/>
    </source>
</evidence>
<evidence type="ECO:0000256" key="3">
    <source>
        <dbReference type="ARBA" id="ARBA00012486"/>
    </source>
</evidence>
<evidence type="ECO:0000313" key="17">
    <source>
        <dbReference type="Proteomes" id="UP000821837"/>
    </source>
</evidence>
<sequence>MKLDAPANDSFDDEITAIGDEFVDDEVEGAVDEEFAPALDASWDSSDSDYETFNTNGGFSGDVAEGQAVPEFLTLSDNAWGSSDADVETWGPLVEENPNWPDPAVGFEIDDKTSGRAFNYWDPVGHEHEQASPQCLLRVQRDLLDLTKDPLTGVYIAAVEHDITRFHVLMVGPSGTPYEGGFFHFLVQCPPEYPMQPPRVRLMNTDDETVNFNPNFYDSGRVCLDMLGTSNTPGWSPAYSISSVLVSIQSLLTDKPYFNDPYWSSDDRPEDCEAYSLVVEHETIRVAVCDAIEACLNGSSLCPPHLREVMLNLFMVYYDKYEKAVESKLELTGTDMRDPLFFQTYERGDYQYQTLLLRLRKLKGEVEELIKARGEDEQ</sequence>
<keyword evidence="7" id="KW-0547">Nucleotide-binding</keyword>
<evidence type="ECO:0000256" key="1">
    <source>
        <dbReference type="ARBA" id="ARBA00004123"/>
    </source>
</evidence>
<keyword evidence="9" id="KW-0067">ATP-binding</keyword>
<keyword evidence="17" id="KW-1185">Reference proteome</keyword>
<evidence type="ECO:0000256" key="7">
    <source>
        <dbReference type="ARBA" id="ARBA00022741"/>
    </source>
</evidence>
<dbReference type="GO" id="GO:0006915">
    <property type="term" value="P:apoptotic process"/>
    <property type="evidence" value="ECO:0007669"/>
    <property type="project" value="UniProtKB-KW"/>
</dbReference>
<dbReference type="GO" id="GO:0005737">
    <property type="term" value="C:cytoplasm"/>
    <property type="evidence" value="ECO:0007669"/>
    <property type="project" value="UniProtKB-SubCell"/>
</dbReference>